<keyword evidence="1" id="KW-0347">Helicase</keyword>
<keyword evidence="2" id="KW-1185">Reference proteome</keyword>
<accession>A0ACC1HJ90</accession>
<dbReference type="EMBL" id="JAMZIH010005189">
    <property type="protein sequence ID" value="KAJ1675736.1"/>
    <property type="molecule type" value="Genomic_DNA"/>
</dbReference>
<proteinExistence type="predicted"/>
<comment type="caution">
    <text evidence="1">The sequence shown here is derived from an EMBL/GenBank/DDBJ whole genome shotgun (WGS) entry which is preliminary data.</text>
</comment>
<gene>
    <name evidence="1" type="primary">MPH1</name>
    <name evidence="1" type="ORF">EV182_000687</name>
</gene>
<evidence type="ECO:0000313" key="1">
    <source>
        <dbReference type="EMBL" id="KAJ1675736.1"/>
    </source>
</evidence>
<feature type="non-terminal residue" evidence="1">
    <location>
        <position position="1778"/>
    </location>
</feature>
<dbReference type="Proteomes" id="UP001145114">
    <property type="component" value="Unassembled WGS sequence"/>
</dbReference>
<sequence>MGGGSGQWTDDDDDDDNAFELSLEDSEALLMAAEEAEKQLEEPPPLSNTITKAHTSTRPAAAAQPNPAILVDDSQLRETNATVKQAKPPTPVWYNSNPPQPVKTRRKVSNSVDRPPMAAQRNPKGQLTLFQAFSKCSSTEPLLSSTTAVKGSIAQAPARESVVSADSLWTTVGSTAVGDKPQAGASRPQKLSNSNKAHNFEDTVDALDVDIDVNIDLELSNIARLTPPAQHQRIPNLYRSPPKHRTLPVCHLMDRAAMATYIYPLHYKQPPRAYQQSAVSSCIRYNTLVALPTGLGKTFIAAVVMANYARWFPSSLVIFVAPTKPLVTQQINSCRGLLQAILDYGQKSPPAEGSCIVEMNGSMPLAKRKKEWSSAQFVFATPQIVDNDLRNPDVCSVHDARRVCLVVIDEAHRATGRYAYCEFVDKLVEIQTAASDGDDHHEIGQFRIVALTATPGSEIGVVQSIVDKLRISRIVLRTEESLDVAPYLHGRQTEVITVTMPPWMISARDALGRVIRRSLDILNQRYQALYKINDPSRVTSFQLRQAQSSWIQHCHASGQRQPNPSVFGEFGAAMLLSSIMQLLLQHGFRPAYRKWIELNDAVRNGRADISRAKKDCVGSRQWADCSRVWVALAKEIDQTLGEPLPPRAQVTSSYFASRDDTNGGSSNSSSSNNGVGSNTLRKTLSNVAINTTTNNNTTSKSQHGLKVMPLKLSSNSPAPCDSKTSAQAIRYGHPKLEKLVELVLTHFQKYAGNPSTTTRIIVFAQYRESVDEIVRVLSIHKPLLRCTPFIGQGNGRARVSSIMDGVPDMPGSGGRASRSRGRGRGRGNNRTGDWAGASASESPVRELKGQSQKEQLRILDGFRKGEFNILVATCVGEEGLDIGEVDLIINFDAPSSPIRLLQRVGRTGRARRGGVIILLTAGTQEENSYRQAQAKYRQIQKQIASGNKLMMRPELSHPMLPSDLGKGLPRALEVSISEEEIRVAEEKTTGQGTRKRKCTVGPDEKTSRKRAGWEKGLELGSAIAGGTASRHDALVAKYDFDPRCISGVSSHGVDQDTMCVEAEGDDEDLPSASDLIKVPKTATEEGRTCLYSANLNIKRLLSDPAPLHLSAWLPSKSRIPQTIRCERVVKLLTSIDSQSTSATGARSESHLLTTKRSPSADPKPPQAKTRKSATHEPWSRSAIQEFTFATDGLDQELIELAAKMGADLGLATPLADSMQGLEPAEASVAGDDGIWGDLGEPGVLGPLLINVEEPLAQGNLGLDGELGEIMSMDLNNLEPIVLSSDSEPPSTPLSRRKPSLLMAIDGGNSPGDLAATPLTSDASLNPPSKGYAGLSAGYCMLDGTRAPIDITSLPSSSPLPLVQSPGCVSLLDADGQQCAEIPGSPSPMPSPPGFDPAFAKPGTSKGNQAATISAHGKPPSRWAQFMPGSTVAAGPPVAVPKDLDSGHKPIPSSPSNQHDGRDGHADINLINRPEVVFNSPSINPVIHDDDDDDHMFSLARPFKRRTNAQVILTQETPPTAQKMAPIVIRTTTPRQDRNSLHYPQRISNSASSTPLISPLVRKSLADVSYSDSPISPLPPPLPAPQLATTPISKKGRGRKKRLKPQGLSKFIDAEVGVSDSDYAGSSDEDEEELDADLLDFIDDRSQPSQIVTPGSGRNGQQQQQQQPQGTPADIHNIYRQSLLSPAVSATQLRREVSEWNARRRWASKTPRAGSRCMDGNQEQPLPDLALSCLGPQAPSNDNSTGSYRTDSEYDSELADFIVDDEEIEDAGDLSNSSG</sequence>
<reference evidence="1" key="1">
    <citation type="submission" date="2022-06" db="EMBL/GenBank/DDBJ databases">
        <title>Phylogenomic reconstructions and comparative analyses of Kickxellomycotina fungi.</title>
        <authorList>
            <person name="Reynolds N.K."/>
            <person name="Stajich J.E."/>
            <person name="Barry K."/>
            <person name="Grigoriev I.V."/>
            <person name="Crous P."/>
            <person name="Smith M.E."/>
        </authorList>
    </citation>
    <scope>NUCLEOTIDE SEQUENCE</scope>
    <source>
        <strain evidence="1">RSA 2271</strain>
    </source>
</reference>
<keyword evidence="1" id="KW-0378">Hydrolase</keyword>
<keyword evidence="1" id="KW-0067">ATP-binding</keyword>
<protein>
    <submittedName>
        <fullName evidence="1">3'-5' DNA helicase</fullName>
        <ecNumber evidence="1">3.6.4.12</ecNumber>
    </submittedName>
</protein>
<organism evidence="1 2">
    <name type="scientific">Spiromyces aspiralis</name>
    <dbReference type="NCBI Taxonomy" id="68401"/>
    <lineage>
        <taxon>Eukaryota</taxon>
        <taxon>Fungi</taxon>
        <taxon>Fungi incertae sedis</taxon>
        <taxon>Zoopagomycota</taxon>
        <taxon>Kickxellomycotina</taxon>
        <taxon>Kickxellomycetes</taxon>
        <taxon>Kickxellales</taxon>
        <taxon>Kickxellaceae</taxon>
        <taxon>Spiromyces</taxon>
    </lineage>
</organism>
<keyword evidence="1" id="KW-0547">Nucleotide-binding</keyword>
<evidence type="ECO:0000313" key="2">
    <source>
        <dbReference type="Proteomes" id="UP001145114"/>
    </source>
</evidence>
<dbReference type="EC" id="3.6.4.12" evidence="1"/>
<name>A0ACC1HJ90_9FUNG</name>